<dbReference type="PANTHER" id="PTHR10204">
    <property type="entry name" value="NAD P H OXIDOREDUCTASE-RELATED"/>
    <property type="match status" value="1"/>
</dbReference>
<feature type="region of interest" description="Disordered" evidence="3">
    <location>
        <begin position="202"/>
        <end position="226"/>
    </location>
</feature>
<dbReference type="Gene3D" id="3.40.50.360">
    <property type="match status" value="1"/>
</dbReference>
<feature type="compositionally biased region" description="Basic and acidic residues" evidence="3">
    <location>
        <begin position="209"/>
        <end position="226"/>
    </location>
</feature>
<dbReference type="InterPro" id="IPR051545">
    <property type="entry name" value="NAD(P)H_dehydrogenase_qn"/>
</dbReference>
<dbReference type="AlphaFoldDB" id="A0A919Q0Q5"/>
<sequence length="226" mass="24962">MTTLTRPPGILVVIGTPLADSLNHALAGAYVDAARAAGARVDVIDLARDPIPDHPRARGHLRAPREDHDDDLPLDPDVARYIELVDAADHLVMLFPQWWGTYPAALKAWIDRVLLSGTAFSYRAQGRGWDKHLAGRTARLVMTMDSPAWWNRWFYRDAAPIALKNSTLWYCGIRTVGVTRVPEVRHASTARLERAIARAAKHGTADALRTPRDTAAGRREPARASA</sequence>
<dbReference type="EMBL" id="BONR01000001">
    <property type="protein sequence ID" value="GIG53884.1"/>
    <property type="molecule type" value="Genomic_DNA"/>
</dbReference>
<keyword evidence="2" id="KW-0560">Oxidoreductase</keyword>
<dbReference type="GO" id="GO:0003955">
    <property type="term" value="F:NAD(P)H dehydrogenase (quinone) activity"/>
    <property type="evidence" value="ECO:0007669"/>
    <property type="project" value="TreeGrafter"/>
</dbReference>
<dbReference type="RefSeq" id="WP_203653308.1">
    <property type="nucleotide sequence ID" value="NZ_BONR01000001.1"/>
</dbReference>
<gene>
    <name evidence="5" type="ORF">Dac01nite_06360</name>
</gene>
<name>A0A919Q0Q5_9MICO</name>
<evidence type="ECO:0000256" key="2">
    <source>
        <dbReference type="ARBA" id="ARBA00023002"/>
    </source>
</evidence>
<dbReference type="PANTHER" id="PTHR10204:SF34">
    <property type="entry name" value="NAD(P)H DEHYDROGENASE [QUINONE] 1 ISOFORM 1"/>
    <property type="match status" value="1"/>
</dbReference>
<dbReference type="Proteomes" id="UP000652354">
    <property type="component" value="Unassembled WGS sequence"/>
</dbReference>
<accession>A0A919Q0Q5</accession>
<reference evidence="5" key="1">
    <citation type="submission" date="2021-01" db="EMBL/GenBank/DDBJ databases">
        <title>Whole genome shotgun sequence of Demequina activiva NBRC 110675.</title>
        <authorList>
            <person name="Komaki H."/>
            <person name="Tamura T."/>
        </authorList>
    </citation>
    <scope>NUCLEOTIDE SEQUENCE</scope>
    <source>
        <strain evidence="5">NBRC 110675</strain>
    </source>
</reference>
<dbReference type="GO" id="GO:0005829">
    <property type="term" value="C:cytosol"/>
    <property type="evidence" value="ECO:0007669"/>
    <property type="project" value="TreeGrafter"/>
</dbReference>
<dbReference type="InterPro" id="IPR029039">
    <property type="entry name" value="Flavoprotein-like_sf"/>
</dbReference>
<protein>
    <submittedName>
        <fullName evidence="5">NAD(P)H dehydrogenase (Quinone)</fullName>
    </submittedName>
</protein>
<feature type="domain" description="Flavodoxin-like fold" evidence="4">
    <location>
        <begin position="10"/>
        <end position="201"/>
    </location>
</feature>
<dbReference type="InterPro" id="IPR003680">
    <property type="entry name" value="Flavodoxin_fold"/>
</dbReference>
<dbReference type="Pfam" id="PF02525">
    <property type="entry name" value="Flavodoxin_2"/>
    <property type="match status" value="1"/>
</dbReference>
<proteinExistence type="inferred from homology"/>
<dbReference type="SUPFAM" id="SSF52218">
    <property type="entry name" value="Flavoproteins"/>
    <property type="match status" value="1"/>
</dbReference>
<evidence type="ECO:0000256" key="3">
    <source>
        <dbReference type="SAM" id="MobiDB-lite"/>
    </source>
</evidence>
<comment type="caution">
    <text evidence="5">The sequence shown here is derived from an EMBL/GenBank/DDBJ whole genome shotgun (WGS) entry which is preliminary data.</text>
</comment>
<evidence type="ECO:0000313" key="6">
    <source>
        <dbReference type="Proteomes" id="UP000652354"/>
    </source>
</evidence>
<evidence type="ECO:0000256" key="1">
    <source>
        <dbReference type="ARBA" id="ARBA00006252"/>
    </source>
</evidence>
<keyword evidence="6" id="KW-1185">Reference proteome</keyword>
<comment type="similarity">
    <text evidence="1">Belongs to the NAD(P)H dehydrogenase (quinone) family.</text>
</comment>
<evidence type="ECO:0000313" key="5">
    <source>
        <dbReference type="EMBL" id="GIG53884.1"/>
    </source>
</evidence>
<organism evidence="5 6">
    <name type="scientific">Demequina activiva</name>
    <dbReference type="NCBI Taxonomy" id="1582364"/>
    <lineage>
        <taxon>Bacteria</taxon>
        <taxon>Bacillati</taxon>
        <taxon>Actinomycetota</taxon>
        <taxon>Actinomycetes</taxon>
        <taxon>Micrococcales</taxon>
        <taxon>Demequinaceae</taxon>
        <taxon>Demequina</taxon>
    </lineage>
</organism>
<evidence type="ECO:0000259" key="4">
    <source>
        <dbReference type="Pfam" id="PF02525"/>
    </source>
</evidence>